<keyword evidence="3" id="KW-1185">Reference proteome</keyword>
<feature type="region of interest" description="Disordered" evidence="1">
    <location>
        <begin position="1"/>
        <end position="45"/>
    </location>
</feature>
<protein>
    <submittedName>
        <fullName evidence="2">Uncharacterized protein</fullName>
    </submittedName>
</protein>
<name>A0ABW7ENK7_9BURK</name>
<feature type="compositionally biased region" description="Basic and acidic residues" evidence="1">
    <location>
        <begin position="17"/>
        <end position="36"/>
    </location>
</feature>
<evidence type="ECO:0000313" key="3">
    <source>
        <dbReference type="Proteomes" id="UP001606300"/>
    </source>
</evidence>
<dbReference type="EMBL" id="JBIGHY010000004">
    <property type="protein sequence ID" value="MFG6415076.1"/>
    <property type="molecule type" value="Genomic_DNA"/>
</dbReference>
<gene>
    <name evidence="2" type="ORF">ACG02S_14345</name>
</gene>
<evidence type="ECO:0000313" key="2">
    <source>
        <dbReference type="EMBL" id="MFG6415076.1"/>
    </source>
</evidence>
<comment type="caution">
    <text evidence="2">The sequence shown here is derived from an EMBL/GenBank/DDBJ whole genome shotgun (WGS) entry which is preliminary data.</text>
</comment>
<sequence length="144" mass="16009">MDPDDIAALNGSQRSAAFREQHRKLDPIDAPRDLGPKRRALRDQRHRNNVADCHVGLLKTGGQGTCVLISCGGTVAFAIARTPKGLLIEKRVCPSTGPRTSHAMLFEDRTTFDRWCDIEPTRSEDPLLCDLLRSRGHEFFAGQD</sequence>
<proteinExistence type="predicted"/>
<dbReference type="RefSeq" id="WP_394471136.1">
    <property type="nucleotide sequence ID" value="NZ_JBIGHY010000004.1"/>
</dbReference>
<dbReference type="Proteomes" id="UP001606300">
    <property type="component" value="Unassembled WGS sequence"/>
</dbReference>
<evidence type="ECO:0000256" key="1">
    <source>
        <dbReference type="SAM" id="MobiDB-lite"/>
    </source>
</evidence>
<organism evidence="2 3">
    <name type="scientific">Pelomonas dachongensis</name>
    <dbReference type="NCBI Taxonomy" id="3299029"/>
    <lineage>
        <taxon>Bacteria</taxon>
        <taxon>Pseudomonadati</taxon>
        <taxon>Pseudomonadota</taxon>
        <taxon>Betaproteobacteria</taxon>
        <taxon>Burkholderiales</taxon>
        <taxon>Sphaerotilaceae</taxon>
        <taxon>Roseateles</taxon>
    </lineage>
</organism>
<reference evidence="2 3" key="1">
    <citation type="submission" date="2024-09" db="EMBL/GenBank/DDBJ databases">
        <title>Novel species of the genus Pelomonas and Roseateles isolated from streams.</title>
        <authorList>
            <person name="Lu H."/>
        </authorList>
    </citation>
    <scope>NUCLEOTIDE SEQUENCE [LARGE SCALE GENOMIC DNA]</scope>
    <source>
        <strain evidence="2 3">DC23W</strain>
    </source>
</reference>
<accession>A0ABW7ENK7</accession>